<sequence>MPRRVSGSNASSARVARSSRSTRSSRSAQSAPQTGAGNGKGPQNANFERYTGWRMLMNPLWCYHGFRIIVVILTVFGLIMVFSSSAVTMVAAGASPWSQVLSQGMYCIVGVIVALVLMHLPYRTYRKFSQPFLMVAMVLQLLTLTPLGIEVNGNRSWVGIPGVFQLQPAEVMKLALCVWLPKAMEEAHARYKKSGDIKDAYGKPALWYVAALLCVLSGKDLGTGLIIVAIGLAGFLIGGIPLKYLGYIGGLLGLGVIVLVLTSSNRMGRILATYQECSPQDLEGVCYQAMHAKYAMASGGLFGVGIGNSREKWNYLPEAHNDFIYAIIGEETGFIGALAVLVLFLMLGWCLINVSLHTANRYVSMALVCFTVWLVGQALVNMGVVIGIFPVMGVPLPFVSAGGSSLVMCLGAAGIADSMMRAQPEIRAEVARA</sequence>
<evidence type="ECO:0000256" key="13">
    <source>
        <dbReference type="ARBA" id="ARBA00041185"/>
    </source>
</evidence>
<organism evidence="20 21">
    <name type="scientific">Bifidobacterium magnum</name>
    <dbReference type="NCBI Taxonomy" id="1692"/>
    <lineage>
        <taxon>Bacteria</taxon>
        <taxon>Bacillati</taxon>
        <taxon>Actinomycetota</taxon>
        <taxon>Actinomycetes</taxon>
        <taxon>Bifidobacteriales</taxon>
        <taxon>Bifidobacteriaceae</taxon>
        <taxon>Bifidobacterium</taxon>
    </lineage>
</organism>
<dbReference type="GO" id="GO:0008955">
    <property type="term" value="F:peptidoglycan glycosyltransferase activity"/>
    <property type="evidence" value="ECO:0007669"/>
    <property type="project" value="UniProtKB-EC"/>
</dbReference>
<dbReference type="GO" id="GO:0008360">
    <property type="term" value="P:regulation of cell shape"/>
    <property type="evidence" value="ECO:0007669"/>
    <property type="project" value="UniProtKB-KW"/>
</dbReference>
<dbReference type="InterPro" id="IPR001182">
    <property type="entry name" value="FtsW/RodA"/>
</dbReference>
<evidence type="ECO:0000256" key="14">
    <source>
        <dbReference type="ARBA" id="ARBA00041418"/>
    </source>
</evidence>
<evidence type="ECO:0000256" key="9">
    <source>
        <dbReference type="ARBA" id="ARBA00023136"/>
    </source>
</evidence>
<dbReference type="RefSeq" id="WP_022859594.1">
    <property type="nucleotide sequence ID" value="NZ_JGZB01000002.1"/>
</dbReference>
<feature type="transmembrane region" description="Helical" evidence="19">
    <location>
        <begin position="205"/>
        <end position="237"/>
    </location>
</feature>
<evidence type="ECO:0000256" key="19">
    <source>
        <dbReference type="SAM" id="Phobius"/>
    </source>
</evidence>
<evidence type="ECO:0000256" key="2">
    <source>
        <dbReference type="ARBA" id="ARBA00004752"/>
    </source>
</evidence>
<reference evidence="20 21" key="1">
    <citation type="submission" date="2014-03" db="EMBL/GenBank/DDBJ databases">
        <title>Genomics of Bifidobacteria.</title>
        <authorList>
            <person name="Ventura M."/>
            <person name="Milani C."/>
            <person name="Lugli G.A."/>
        </authorList>
    </citation>
    <scope>NUCLEOTIDE SEQUENCE [LARGE SCALE GENOMIC DNA]</scope>
    <source>
        <strain evidence="20 21">LMG 11591</strain>
    </source>
</reference>
<feature type="transmembrane region" description="Helical" evidence="19">
    <location>
        <begin position="244"/>
        <end position="262"/>
    </location>
</feature>
<comment type="catalytic activity">
    <reaction evidence="16">
        <text>[GlcNAc-(1-&gt;4)-Mur2Ac(oyl-L-Ala-gamma-D-Glu-L-Lys-D-Ala-D-Ala)](n)-di-trans,octa-cis-undecaprenyl diphosphate + beta-D-GlcNAc-(1-&gt;4)-Mur2Ac(oyl-L-Ala-gamma-D-Glu-L-Lys-D-Ala-D-Ala)-di-trans,octa-cis-undecaprenyl diphosphate = [GlcNAc-(1-&gt;4)-Mur2Ac(oyl-L-Ala-gamma-D-Glu-L-Lys-D-Ala-D-Ala)](n+1)-di-trans,octa-cis-undecaprenyl diphosphate + di-trans,octa-cis-undecaprenyl diphosphate + H(+)</text>
        <dbReference type="Rhea" id="RHEA:23708"/>
        <dbReference type="Rhea" id="RHEA-COMP:9602"/>
        <dbReference type="Rhea" id="RHEA-COMP:9603"/>
        <dbReference type="ChEBI" id="CHEBI:15378"/>
        <dbReference type="ChEBI" id="CHEBI:58405"/>
        <dbReference type="ChEBI" id="CHEBI:60033"/>
        <dbReference type="ChEBI" id="CHEBI:78435"/>
        <dbReference type="EC" id="2.4.99.28"/>
    </reaction>
</comment>
<keyword evidence="7" id="KW-0573">Peptidoglycan synthesis</keyword>
<dbReference type="PANTHER" id="PTHR30474:SF2">
    <property type="entry name" value="PEPTIDOGLYCAN GLYCOSYLTRANSFERASE FTSW-RELATED"/>
    <property type="match status" value="1"/>
</dbReference>
<evidence type="ECO:0000256" key="10">
    <source>
        <dbReference type="ARBA" id="ARBA00032370"/>
    </source>
</evidence>
<dbReference type="eggNOG" id="COG0772">
    <property type="taxonomic scope" value="Bacteria"/>
</dbReference>
<dbReference type="Proteomes" id="UP000029052">
    <property type="component" value="Unassembled WGS sequence"/>
</dbReference>
<keyword evidence="9 19" id="KW-0472">Membrane</keyword>
<evidence type="ECO:0000256" key="18">
    <source>
        <dbReference type="SAM" id="MobiDB-lite"/>
    </source>
</evidence>
<evidence type="ECO:0000313" key="21">
    <source>
        <dbReference type="Proteomes" id="UP000029052"/>
    </source>
</evidence>
<dbReference type="InterPro" id="IPR018365">
    <property type="entry name" value="Cell_cycle_FtsW-rel_CS"/>
</dbReference>
<evidence type="ECO:0000256" key="1">
    <source>
        <dbReference type="ARBA" id="ARBA00004141"/>
    </source>
</evidence>
<protein>
    <recommendedName>
        <fullName evidence="13">Probable peptidoglycan glycosyltransferase FtsW</fullName>
        <ecNumber evidence="15">2.4.99.28</ecNumber>
    </recommendedName>
    <alternativeName>
        <fullName evidence="14">Cell division protein FtsW</fullName>
    </alternativeName>
    <alternativeName>
        <fullName evidence="11">Cell wall polymerase</fullName>
    </alternativeName>
    <alternativeName>
        <fullName evidence="10">Peptidoglycan polymerase</fullName>
    </alternativeName>
</protein>
<feature type="transmembrane region" description="Helical" evidence="19">
    <location>
        <begin position="366"/>
        <end position="392"/>
    </location>
</feature>
<comment type="subcellular location">
    <subcellularLocation>
        <location evidence="1">Membrane</location>
        <topology evidence="1">Multi-pass membrane protein</topology>
    </subcellularLocation>
</comment>
<dbReference type="GO" id="GO:0032153">
    <property type="term" value="C:cell division site"/>
    <property type="evidence" value="ECO:0007669"/>
    <property type="project" value="TreeGrafter"/>
</dbReference>
<proteinExistence type="inferred from homology"/>
<comment type="function">
    <text evidence="17">Peptidoglycan polymerase that is essential for cell division.</text>
</comment>
<keyword evidence="6" id="KW-0133">Cell shape</keyword>
<keyword evidence="4" id="KW-0808">Transferase</keyword>
<dbReference type="GO" id="GO:0005886">
    <property type="term" value="C:plasma membrane"/>
    <property type="evidence" value="ECO:0007669"/>
    <property type="project" value="TreeGrafter"/>
</dbReference>
<dbReference type="GO" id="GO:0051301">
    <property type="term" value="P:cell division"/>
    <property type="evidence" value="ECO:0007669"/>
    <property type="project" value="InterPro"/>
</dbReference>
<dbReference type="PANTHER" id="PTHR30474">
    <property type="entry name" value="CELL CYCLE PROTEIN"/>
    <property type="match status" value="1"/>
</dbReference>
<evidence type="ECO:0000256" key="15">
    <source>
        <dbReference type="ARBA" id="ARBA00044770"/>
    </source>
</evidence>
<keyword evidence="3" id="KW-0328">Glycosyltransferase</keyword>
<dbReference type="PROSITE" id="PS00428">
    <property type="entry name" value="FTSW_RODA_SPOVE"/>
    <property type="match status" value="1"/>
</dbReference>
<evidence type="ECO:0000256" key="8">
    <source>
        <dbReference type="ARBA" id="ARBA00022989"/>
    </source>
</evidence>
<evidence type="ECO:0000256" key="16">
    <source>
        <dbReference type="ARBA" id="ARBA00049902"/>
    </source>
</evidence>
<feature type="transmembrane region" description="Helical" evidence="19">
    <location>
        <begin position="132"/>
        <end position="149"/>
    </location>
</feature>
<evidence type="ECO:0000256" key="5">
    <source>
        <dbReference type="ARBA" id="ARBA00022692"/>
    </source>
</evidence>
<comment type="caution">
    <text evidence="20">The sequence shown here is derived from an EMBL/GenBank/DDBJ whole genome shotgun (WGS) entry which is preliminary data.</text>
</comment>
<evidence type="ECO:0000256" key="6">
    <source>
        <dbReference type="ARBA" id="ARBA00022960"/>
    </source>
</evidence>
<comment type="pathway">
    <text evidence="2">Cell wall biogenesis; peptidoglycan biosynthesis.</text>
</comment>
<evidence type="ECO:0000256" key="12">
    <source>
        <dbReference type="ARBA" id="ARBA00038053"/>
    </source>
</evidence>
<keyword evidence="8 19" id="KW-1133">Transmembrane helix</keyword>
<dbReference type="EMBL" id="JGZB01000002">
    <property type="protein sequence ID" value="KFI69220.1"/>
    <property type="molecule type" value="Genomic_DNA"/>
</dbReference>
<dbReference type="Pfam" id="PF01098">
    <property type="entry name" value="FTSW_RODA_SPOVE"/>
    <property type="match status" value="1"/>
</dbReference>
<feature type="transmembrane region" description="Helical" evidence="19">
    <location>
        <begin position="398"/>
        <end position="416"/>
    </location>
</feature>
<evidence type="ECO:0000256" key="3">
    <source>
        <dbReference type="ARBA" id="ARBA00022676"/>
    </source>
</evidence>
<dbReference type="AlphaFoldDB" id="A0A087BDX0"/>
<name>A0A087BDX0_9BIFI</name>
<feature type="transmembrane region" description="Helical" evidence="19">
    <location>
        <begin position="65"/>
        <end position="94"/>
    </location>
</feature>
<accession>A0A087BDX0</accession>
<dbReference type="GO" id="GO:0015648">
    <property type="term" value="F:lipid-linked peptidoglycan transporter activity"/>
    <property type="evidence" value="ECO:0007669"/>
    <property type="project" value="TreeGrafter"/>
</dbReference>
<evidence type="ECO:0000256" key="11">
    <source>
        <dbReference type="ARBA" id="ARBA00033270"/>
    </source>
</evidence>
<evidence type="ECO:0000256" key="7">
    <source>
        <dbReference type="ARBA" id="ARBA00022984"/>
    </source>
</evidence>
<keyword evidence="5 19" id="KW-0812">Transmembrane</keyword>
<feature type="compositionally biased region" description="Low complexity" evidence="18">
    <location>
        <begin position="1"/>
        <end position="31"/>
    </location>
</feature>
<gene>
    <name evidence="20" type="ORF">BMAGN_0986</name>
</gene>
<evidence type="ECO:0000256" key="17">
    <source>
        <dbReference type="ARBA" id="ARBA00049966"/>
    </source>
</evidence>
<dbReference type="GO" id="GO:0009252">
    <property type="term" value="P:peptidoglycan biosynthetic process"/>
    <property type="evidence" value="ECO:0007669"/>
    <property type="project" value="UniProtKB-KW"/>
</dbReference>
<keyword evidence="21" id="KW-1185">Reference proteome</keyword>
<evidence type="ECO:0000313" key="20">
    <source>
        <dbReference type="EMBL" id="KFI69220.1"/>
    </source>
</evidence>
<feature type="region of interest" description="Disordered" evidence="18">
    <location>
        <begin position="1"/>
        <end position="43"/>
    </location>
</feature>
<comment type="similarity">
    <text evidence="12">Belongs to the SEDS family. FtsW subfamily.</text>
</comment>
<dbReference type="EC" id="2.4.99.28" evidence="15"/>
<dbReference type="STRING" id="1692.BMAGN_0986"/>
<feature type="transmembrane region" description="Helical" evidence="19">
    <location>
        <begin position="334"/>
        <end position="354"/>
    </location>
</feature>
<evidence type="ECO:0000256" key="4">
    <source>
        <dbReference type="ARBA" id="ARBA00022679"/>
    </source>
</evidence>
<feature type="transmembrane region" description="Helical" evidence="19">
    <location>
        <begin position="100"/>
        <end position="120"/>
    </location>
</feature>